<feature type="compositionally biased region" description="Basic and acidic residues" evidence="1">
    <location>
        <begin position="329"/>
        <end position="349"/>
    </location>
</feature>
<dbReference type="SUPFAM" id="SSF52540">
    <property type="entry name" value="P-loop containing nucleoside triphosphate hydrolases"/>
    <property type="match status" value="1"/>
</dbReference>
<feature type="compositionally biased region" description="Basic and acidic residues" evidence="1">
    <location>
        <begin position="125"/>
        <end position="157"/>
    </location>
</feature>
<reference evidence="3" key="1">
    <citation type="submission" date="2022-10" db="EMBL/GenBank/DDBJ databases">
        <title>Comparative genomic analysis of Cohnella hashimotonis sp. nov., isolated from the International Space Station.</title>
        <authorList>
            <person name="Simpson A."/>
            <person name="Venkateswaran K."/>
        </authorList>
    </citation>
    <scope>NUCLEOTIDE SEQUENCE</scope>
    <source>
        <strain evidence="3">DSM 28161</strain>
    </source>
</reference>
<dbReference type="Proteomes" id="UP001153404">
    <property type="component" value="Unassembled WGS sequence"/>
</dbReference>
<feature type="compositionally biased region" description="Low complexity" evidence="1">
    <location>
        <begin position="171"/>
        <end position="180"/>
    </location>
</feature>
<dbReference type="InterPro" id="IPR027417">
    <property type="entry name" value="P-loop_NTPase"/>
</dbReference>
<dbReference type="Pfam" id="PF03976">
    <property type="entry name" value="PPK2"/>
    <property type="match status" value="1"/>
</dbReference>
<dbReference type="EMBL" id="JAPDIA010000009">
    <property type="protein sequence ID" value="MDG0814083.1"/>
    <property type="molecule type" value="Genomic_DNA"/>
</dbReference>
<protein>
    <recommendedName>
        <fullName evidence="2">Polyphosphate kinase-2-related domain-containing protein</fullName>
    </recommendedName>
</protein>
<dbReference type="PANTHER" id="PTHR34383:SF3">
    <property type="entry name" value="POLYPHOSPHATE:AMP PHOSPHOTRANSFERASE"/>
    <property type="match status" value="1"/>
</dbReference>
<evidence type="ECO:0000313" key="4">
    <source>
        <dbReference type="Proteomes" id="UP001153404"/>
    </source>
</evidence>
<dbReference type="PANTHER" id="PTHR34383">
    <property type="entry name" value="POLYPHOSPHATE:AMP PHOSPHOTRANSFERASE-RELATED"/>
    <property type="match status" value="1"/>
</dbReference>
<feature type="domain" description="Polyphosphate kinase-2-related" evidence="2">
    <location>
        <begin position="1"/>
        <end position="94"/>
    </location>
</feature>
<keyword evidence="4" id="KW-1185">Reference proteome</keyword>
<comment type="caution">
    <text evidence="3">The sequence shown here is derived from an EMBL/GenBank/DDBJ whole genome shotgun (WGS) entry which is preliminary data.</text>
</comment>
<name>A0A9X4L053_9BACL</name>
<proteinExistence type="predicted"/>
<dbReference type="Gene3D" id="3.40.50.300">
    <property type="entry name" value="P-loop containing nucleotide triphosphate hydrolases"/>
    <property type="match status" value="1"/>
</dbReference>
<organism evidence="3 4">
    <name type="scientific">Cohnella rhizosphaerae</name>
    <dbReference type="NCBI Taxonomy" id="1457232"/>
    <lineage>
        <taxon>Bacteria</taxon>
        <taxon>Bacillati</taxon>
        <taxon>Bacillota</taxon>
        <taxon>Bacilli</taxon>
        <taxon>Bacillales</taxon>
        <taxon>Paenibacillaceae</taxon>
        <taxon>Cohnella</taxon>
    </lineage>
</organism>
<evidence type="ECO:0000313" key="3">
    <source>
        <dbReference type="EMBL" id="MDG0814083.1"/>
    </source>
</evidence>
<feature type="region of interest" description="Disordered" evidence="1">
    <location>
        <begin position="125"/>
        <end position="349"/>
    </location>
</feature>
<dbReference type="AlphaFoldDB" id="A0A9X4L053"/>
<feature type="compositionally biased region" description="Basic residues" evidence="1">
    <location>
        <begin position="230"/>
        <end position="239"/>
    </location>
</feature>
<feature type="compositionally biased region" description="Basic and acidic residues" evidence="1">
    <location>
        <begin position="307"/>
        <end position="320"/>
    </location>
</feature>
<feature type="compositionally biased region" description="Basic and acidic residues" evidence="1">
    <location>
        <begin position="199"/>
        <end position="210"/>
    </location>
</feature>
<evidence type="ECO:0000259" key="2">
    <source>
        <dbReference type="Pfam" id="PF03976"/>
    </source>
</evidence>
<sequence>MLADSGVLVIKIFLHISKEFQLEKLQDRLTRPDKLWKFDPNDLKERRHWDEYVRAYEDVFEATGTKRNPWHIVPADKRWYRDYRVLKIITEAFESLDLAYPEIDIEHFGELDLDEETRAKLLAAKRKDAKGGERRDAEGDGLQDAKGDERRDAKSDGLQDAESDERRDVPEAAAAEALATGAGGEAAGEREASGGNEKAAVDGEALHSEPADAGSETAEGVPADVGPKTAKGRAPRGGRKPAADKAPNTGRQAASKKNGGGRRDGGWWKTGKDWRSGAAWKIRGSWRDSDGRKIGSGGRDSGFGNAEDCRENAGYKEAGRRRSRGTGTSRDRGCAQRADRAEAAEQTRPEAEGSLAYLRTCRRARQVLCFSRHTLAPLQPRRPANCRSTCILAVL</sequence>
<accession>A0A9X4L053</accession>
<dbReference type="InterPro" id="IPR022488">
    <property type="entry name" value="PPK2-related"/>
</dbReference>
<feature type="compositionally biased region" description="Basic and acidic residues" evidence="1">
    <location>
        <begin position="261"/>
        <end position="275"/>
    </location>
</feature>
<evidence type="ECO:0000256" key="1">
    <source>
        <dbReference type="SAM" id="MobiDB-lite"/>
    </source>
</evidence>
<gene>
    <name evidence="3" type="ORF">OMP40_35950</name>
</gene>